<gene>
    <name evidence="2" type="ORF">Mrose_01630</name>
</gene>
<feature type="domain" description="DUF2249" evidence="1">
    <location>
        <begin position="6"/>
        <end position="75"/>
    </location>
</feature>
<proteinExistence type="predicted"/>
<dbReference type="EMBL" id="QWLA01000026">
    <property type="protein sequence ID" value="RIH86783.1"/>
    <property type="molecule type" value="Genomic_DNA"/>
</dbReference>
<dbReference type="Pfam" id="PF10006">
    <property type="entry name" value="DUF2249"/>
    <property type="match status" value="1"/>
</dbReference>
<dbReference type="Proteomes" id="UP000265341">
    <property type="component" value="Unassembled WGS sequence"/>
</dbReference>
<dbReference type="OrthoDB" id="9798996at2"/>
<organism evidence="2 3">
    <name type="scientific">Calidithermus roseus</name>
    <dbReference type="NCBI Taxonomy" id="1644118"/>
    <lineage>
        <taxon>Bacteria</taxon>
        <taxon>Thermotogati</taxon>
        <taxon>Deinococcota</taxon>
        <taxon>Deinococci</taxon>
        <taxon>Thermales</taxon>
        <taxon>Thermaceae</taxon>
        <taxon>Calidithermus</taxon>
    </lineage>
</organism>
<evidence type="ECO:0000313" key="3">
    <source>
        <dbReference type="Proteomes" id="UP000265341"/>
    </source>
</evidence>
<keyword evidence="3" id="KW-1185">Reference proteome</keyword>
<protein>
    <recommendedName>
        <fullName evidence="1">DUF2249 domain-containing protein</fullName>
    </recommendedName>
</protein>
<evidence type="ECO:0000313" key="2">
    <source>
        <dbReference type="EMBL" id="RIH86783.1"/>
    </source>
</evidence>
<accession>A0A399ET83</accession>
<sequence>MQTLRTLDVRSVAPRERHPAIFNLFDGLEPGQSFELVNDHDPKPLYYQFSAERNGRFVWEYLEQGPEVWRVRIGKKE</sequence>
<reference evidence="2 3" key="1">
    <citation type="submission" date="2018-08" db="EMBL/GenBank/DDBJ databases">
        <title>Meiothermus roseus NBRC 110900 genome sequencing project.</title>
        <authorList>
            <person name="Da Costa M.S."/>
            <person name="Albuquerque L."/>
            <person name="Raposo P."/>
            <person name="Froufe H.J.C."/>
            <person name="Barroso C.S."/>
            <person name="Egas C."/>
        </authorList>
    </citation>
    <scope>NUCLEOTIDE SEQUENCE [LARGE SCALE GENOMIC DNA]</scope>
    <source>
        <strain evidence="2 3">NBRC 110900</strain>
    </source>
</reference>
<comment type="caution">
    <text evidence="2">The sequence shown here is derived from an EMBL/GenBank/DDBJ whole genome shotgun (WGS) entry which is preliminary data.</text>
</comment>
<name>A0A399ET83_9DEIN</name>
<dbReference type="InterPro" id="IPR018720">
    <property type="entry name" value="DUF2249"/>
</dbReference>
<dbReference type="AlphaFoldDB" id="A0A399ET83"/>
<evidence type="ECO:0000259" key="1">
    <source>
        <dbReference type="Pfam" id="PF10006"/>
    </source>
</evidence>
<dbReference type="RefSeq" id="WP_119277249.1">
    <property type="nucleotide sequence ID" value="NZ_QWLA01000026.1"/>
</dbReference>